<sequence>MEPNCVRVKTINLALLGGNPSVQISFNRSAEAMEAAEARAIWRQLARLGGWLCSSWWCVRISWRPARWWRPAAGVSNCVVAVHRLWLAMGRLAV</sequence>
<protein>
    <submittedName>
        <fullName evidence="1">Uncharacterized protein</fullName>
    </submittedName>
</protein>
<comment type="caution">
    <text evidence="1">The sequence shown here is derived from an EMBL/GenBank/DDBJ whole genome shotgun (WGS) entry which is preliminary data.</text>
</comment>
<keyword evidence="2" id="KW-1185">Reference proteome</keyword>
<organism evidence="1 2">
    <name type="scientific">Colocasia esculenta</name>
    <name type="common">Wild taro</name>
    <name type="synonym">Arum esculentum</name>
    <dbReference type="NCBI Taxonomy" id="4460"/>
    <lineage>
        <taxon>Eukaryota</taxon>
        <taxon>Viridiplantae</taxon>
        <taxon>Streptophyta</taxon>
        <taxon>Embryophyta</taxon>
        <taxon>Tracheophyta</taxon>
        <taxon>Spermatophyta</taxon>
        <taxon>Magnoliopsida</taxon>
        <taxon>Liliopsida</taxon>
        <taxon>Araceae</taxon>
        <taxon>Aroideae</taxon>
        <taxon>Colocasieae</taxon>
        <taxon>Colocasia</taxon>
    </lineage>
</organism>
<gene>
    <name evidence="1" type="ORF">Taro_000899</name>
</gene>
<reference evidence="1" key="1">
    <citation type="submission" date="2017-07" db="EMBL/GenBank/DDBJ databases">
        <title>Taro Niue Genome Assembly and Annotation.</title>
        <authorList>
            <person name="Atibalentja N."/>
            <person name="Keating K."/>
            <person name="Fields C.J."/>
        </authorList>
    </citation>
    <scope>NUCLEOTIDE SEQUENCE</scope>
    <source>
        <strain evidence="1">Niue_2</strain>
        <tissue evidence="1">Leaf</tissue>
    </source>
</reference>
<name>A0A843T9E5_COLES</name>
<dbReference type="Proteomes" id="UP000652761">
    <property type="component" value="Unassembled WGS sequence"/>
</dbReference>
<dbReference type="AlphaFoldDB" id="A0A843T9E5"/>
<evidence type="ECO:0000313" key="1">
    <source>
        <dbReference type="EMBL" id="MQL68608.1"/>
    </source>
</evidence>
<proteinExistence type="predicted"/>
<evidence type="ECO:0000313" key="2">
    <source>
        <dbReference type="Proteomes" id="UP000652761"/>
    </source>
</evidence>
<dbReference type="EMBL" id="NMUH01000017">
    <property type="protein sequence ID" value="MQL68608.1"/>
    <property type="molecule type" value="Genomic_DNA"/>
</dbReference>
<accession>A0A843T9E5</accession>